<feature type="region of interest" description="Disordered" evidence="1">
    <location>
        <begin position="1"/>
        <end position="69"/>
    </location>
</feature>
<keyword evidence="4" id="KW-1185">Reference proteome</keyword>
<name>A0A2R6W9M5_MARPO</name>
<reference evidence="4" key="1">
    <citation type="journal article" date="2017" name="Cell">
        <title>Insights into land plant evolution garnered from the Marchantia polymorpha genome.</title>
        <authorList>
            <person name="Bowman J.L."/>
            <person name="Kohchi T."/>
            <person name="Yamato K.T."/>
            <person name="Jenkins J."/>
            <person name="Shu S."/>
            <person name="Ishizaki K."/>
            <person name="Yamaoka S."/>
            <person name="Nishihama R."/>
            <person name="Nakamura Y."/>
            <person name="Berger F."/>
            <person name="Adam C."/>
            <person name="Aki S.S."/>
            <person name="Althoff F."/>
            <person name="Araki T."/>
            <person name="Arteaga-Vazquez M.A."/>
            <person name="Balasubrmanian S."/>
            <person name="Barry K."/>
            <person name="Bauer D."/>
            <person name="Boehm C.R."/>
            <person name="Briginshaw L."/>
            <person name="Caballero-Perez J."/>
            <person name="Catarino B."/>
            <person name="Chen F."/>
            <person name="Chiyoda S."/>
            <person name="Chovatia M."/>
            <person name="Davies K.M."/>
            <person name="Delmans M."/>
            <person name="Demura T."/>
            <person name="Dierschke T."/>
            <person name="Dolan L."/>
            <person name="Dorantes-Acosta A.E."/>
            <person name="Eklund D.M."/>
            <person name="Florent S.N."/>
            <person name="Flores-Sandoval E."/>
            <person name="Fujiyama A."/>
            <person name="Fukuzawa H."/>
            <person name="Galik B."/>
            <person name="Grimanelli D."/>
            <person name="Grimwood J."/>
            <person name="Grossniklaus U."/>
            <person name="Hamada T."/>
            <person name="Haseloff J."/>
            <person name="Hetherington A.J."/>
            <person name="Higo A."/>
            <person name="Hirakawa Y."/>
            <person name="Hundley H.N."/>
            <person name="Ikeda Y."/>
            <person name="Inoue K."/>
            <person name="Inoue S.I."/>
            <person name="Ishida S."/>
            <person name="Jia Q."/>
            <person name="Kakita M."/>
            <person name="Kanazawa T."/>
            <person name="Kawai Y."/>
            <person name="Kawashima T."/>
            <person name="Kennedy M."/>
            <person name="Kinose K."/>
            <person name="Kinoshita T."/>
            <person name="Kohara Y."/>
            <person name="Koide E."/>
            <person name="Komatsu K."/>
            <person name="Kopischke S."/>
            <person name="Kubo M."/>
            <person name="Kyozuka J."/>
            <person name="Lagercrantz U."/>
            <person name="Lin S.S."/>
            <person name="Lindquist E."/>
            <person name="Lipzen A.M."/>
            <person name="Lu C.W."/>
            <person name="De Luna E."/>
            <person name="Martienssen R.A."/>
            <person name="Minamino N."/>
            <person name="Mizutani M."/>
            <person name="Mizutani M."/>
            <person name="Mochizuki N."/>
            <person name="Monte I."/>
            <person name="Mosher R."/>
            <person name="Nagasaki H."/>
            <person name="Nakagami H."/>
            <person name="Naramoto S."/>
            <person name="Nishitani K."/>
            <person name="Ohtani M."/>
            <person name="Okamoto T."/>
            <person name="Okumura M."/>
            <person name="Phillips J."/>
            <person name="Pollak B."/>
            <person name="Reinders A."/>
            <person name="Rovekamp M."/>
            <person name="Sano R."/>
            <person name="Sawa S."/>
            <person name="Schmid M.W."/>
            <person name="Shirakawa M."/>
            <person name="Solano R."/>
            <person name="Spunde A."/>
            <person name="Suetsugu N."/>
            <person name="Sugano S."/>
            <person name="Sugiyama A."/>
            <person name="Sun R."/>
            <person name="Suzuki Y."/>
            <person name="Takenaka M."/>
            <person name="Takezawa D."/>
            <person name="Tomogane H."/>
            <person name="Tsuzuki M."/>
            <person name="Ueda T."/>
            <person name="Umeda M."/>
            <person name="Ward J.M."/>
            <person name="Watanabe Y."/>
            <person name="Yazaki K."/>
            <person name="Yokoyama R."/>
            <person name="Yoshitake Y."/>
            <person name="Yotsui I."/>
            <person name="Zachgo S."/>
            <person name="Schmutz J."/>
        </authorList>
    </citation>
    <scope>NUCLEOTIDE SEQUENCE [LARGE SCALE GENOMIC DNA]</scope>
    <source>
        <strain evidence="4">Tak-1</strain>
    </source>
</reference>
<proteinExistence type="predicted"/>
<feature type="compositionally biased region" description="Polar residues" evidence="1">
    <location>
        <begin position="41"/>
        <end position="54"/>
    </location>
</feature>
<dbReference type="AlphaFoldDB" id="A0A2R6W9M5"/>
<dbReference type="EMBL" id="KZ772795">
    <property type="protein sequence ID" value="PTQ30550.1"/>
    <property type="molecule type" value="Genomic_DNA"/>
</dbReference>
<dbReference type="Pfam" id="PF04927">
    <property type="entry name" value="SMP"/>
    <property type="match status" value="1"/>
</dbReference>
<feature type="region of interest" description="Disordered" evidence="1">
    <location>
        <begin position="178"/>
        <end position="197"/>
    </location>
</feature>
<protein>
    <recommendedName>
        <fullName evidence="2">SMP domain-containing protein</fullName>
    </recommendedName>
</protein>
<gene>
    <name evidence="3" type="ORF">MARPO_0123s0037</name>
</gene>
<organism evidence="3 4">
    <name type="scientific">Marchantia polymorpha</name>
    <name type="common">Common liverwort</name>
    <name type="synonym">Marchantia aquatica</name>
    <dbReference type="NCBI Taxonomy" id="3197"/>
    <lineage>
        <taxon>Eukaryota</taxon>
        <taxon>Viridiplantae</taxon>
        <taxon>Streptophyta</taxon>
        <taxon>Embryophyta</taxon>
        <taxon>Marchantiophyta</taxon>
        <taxon>Marchantiopsida</taxon>
        <taxon>Marchantiidae</taxon>
        <taxon>Marchantiales</taxon>
        <taxon>Marchantiaceae</taxon>
        <taxon>Marchantia</taxon>
    </lineage>
</organism>
<dbReference type="Gramene" id="Mp7g16550.1">
    <property type="protein sequence ID" value="Mp7g16550.1.cds"/>
    <property type="gene ID" value="Mp7g16550"/>
</dbReference>
<feature type="domain" description="SMP" evidence="2">
    <location>
        <begin position="76"/>
        <end position="133"/>
    </location>
</feature>
<dbReference type="Proteomes" id="UP000244005">
    <property type="component" value="Unassembled WGS sequence"/>
</dbReference>
<sequence length="197" mass="21250">MEDVGGSSSSNGKMHKAVDEEASSGMKQAPPQQEPRGDCTPQRSFDSGSDQESSLCLGLSVDSRLRDEPQDEQIEKLKEFLSEAASRGDDVVTQHDADTVKAFENLQNLQLGTNVNNSGLAARLESAARANREIENQAASGFYPSETVYLEEHTLKEVLEESGSALSVKIPSTLAAPQSPRLGLQSPNDGRTWKMGI</sequence>
<evidence type="ECO:0000259" key="2">
    <source>
        <dbReference type="Pfam" id="PF04927"/>
    </source>
</evidence>
<accession>A0A2R6W9M5</accession>
<dbReference type="InterPro" id="IPR007011">
    <property type="entry name" value="LEA_SMP_dom"/>
</dbReference>
<evidence type="ECO:0000313" key="4">
    <source>
        <dbReference type="Proteomes" id="UP000244005"/>
    </source>
</evidence>
<feature type="compositionally biased region" description="Polar residues" evidence="1">
    <location>
        <begin position="1"/>
        <end position="12"/>
    </location>
</feature>
<evidence type="ECO:0000313" key="3">
    <source>
        <dbReference type="EMBL" id="PTQ30550.1"/>
    </source>
</evidence>
<evidence type="ECO:0000256" key="1">
    <source>
        <dbReference type="SAM" id="MobiDB-lite"/>
    </source>
</evidence>